<dbReference type="Proteomes" id="UP000008070">
    <property type="component" value="Chromosome"/>
</dbReference>
<feature type="region of interest" description="Disordered" evidence="1">
    <location>
        <begin position="102"/>
        <end position="174"/>
    </location>
</feature>
<accession>C7CFS6</accession>
<dbReference type="EMBL" id="FP103042">
    <property type="protein sequence ID" value="CAX23002.1"/>
    <property type="molecule type" value="Genomic_DNA"/>
</dbReference>
<dbReference type="AlphaFoldDB" id="C7CFS6"/>
<dbReference type="HOGENOM" id="CLU_1538296_0_0_5"/>
<evidence type="ECO:0000256" key="1">
    <source>
        <dbReference type="SAM" id="MobiDB-lite"/>
    </source>
</evidence>
<sequence>MAERTSSVRIAQGIAGQKLCRSFTGVCGAEPQGCEPLRRQGDAGPEQHDAWPGRGSHVVMVTAAVAHHMAAMVVVAHVMVPATVPAHVVVMALHTHVDDLRGSRHGAREDGGGGCGAGDAERRQHGQGEQGFPHGVSSLSYVPHRPGRPMRAGVGPTATCRSPDEYAGTDEAQI</sequence>
<reference evidence="3" key="1">
    <citation type="journal article" date="2009" name="PLoS ONE">
        <title>Methylobacterium genome sequences: a reference blueprint to investigate microbial metabolism of C1 compounds from natural and industrial sources.</title>
        <authorList>
            <person name="Vuilleumier S."/>
            <person name="Chistoserdova L."/>
            <person name="Lee M.-C."/>
            <person name="Bringel F."/>
            <person name="Lajus A."/>
            <person name="Zhou Y."/>
            <person name="Gourion B."/>
            <person name="Barbe V."/>
            <person name="Chang J."/>
            <person name="Cruveiller S."/>
            <person name="Dossat C."/>
            <person name="Gillett W."/>
            <person name="Gruffaz C."/>
            <person name="Haugen E."/>
            <person name="Hourcade E."/>
            <person name="Levy R."/>
            <person name="Mangenot S."/>
            <person name="Muller E."/>
            <person name="Nadalig T."/>
            <person name="Pagni M."/>
            <person name="Penny C."/>
            <person name="Peyraud R."/>
            <person name="Robinson D.G."/>
            <person name="Roche D."/>
            <person name="Rouy Z."/>
            <person name="Saenampechek C."/>
            <person name="Salvignol G."/>
            <person name="Vallenet D."/>
            <person name="Wu Z."/>
            <person name="Marx C.J."/>
            <person name="Vorholt J.A."/>
            <person name="Olson M.V."/>
            <person name="Kaul R."/>
            <person name="Weissenbach J."/>
            <person name="Medigue C."/>
            <person name="Lidstrom M.E."/>
        </authorList>
    </citation>
    <scope>NUCLEOTIDE SEQUENCE [LARGE SCALE GENOMIC DNA]</scope>
    <source>
        <strain evidence="3">DSM 6343 / CIP 106787 / DM4</strain>
    </source>
</reference>
<gene>
    <name evidence="2" type="ORF">METD_I1395</name>
</gene>
<organism evidence="2 3">
    <name type="scientific">Methylorubrum extorquens (strain DSM 6343 / CIP 106787 / DM4)</name>
    <name type="common">Methylobacterium extorquens</name>
    <dbReference type="NCBI Taxonomy" id="661410"/>
    <lineage>
        <taxon>Bacteria</taxon>
        <taxon>Pseudomonadati</taxon>
        <taxon>Pseudomonadota</taxon>
        <taxon>Alphaproteobacteria</taxon>
        <taxon>Hyphomicrobiales</taxon>
        <taxon>Methylobacteriaceae</taxon>
        <taxon>Methylorubrum</taxon>
    </lineage>
</organism>
<protein>
    <submittedName>
        <fullName evidence="2">Uncharacterized protein</fullName>
    </submittedName>
</protein>
<name>C7CFS6_METED</name>
<evidence type="ECO:0000313" key="3">
    <source>
        <dbReference type="Proteomes" id="UP000008070"/>
    </source>
</evidence>
<evidence type="ECO:0000313" key="2">
    <source>
        <dbReference type="EMBL" id="CAX23002.1"/>
    </source>
</evidence>
<dbReference type="KEGG" id="mdi:METDI1395"/>
<proteinExistence type="predicted"/>
<feature type="compositionally biased region" description="Basic and acidic residues" evidence="1">
    <location>
        <begin position="102"/>
        <end position="111"/>
    </location>
</feature>